<dbReference type="AlphaFoldDB" id="A0A437KE98"/>
<dbReference type="PANTHER" id="PTHR11364">
    <property type="entry name" value="THIOSULFATE SULFERTANSFERASE"/>
    <property type="match status" value="1"/>
</dbReference>
<sequence length="279" mass="31359">MKFTVEADWLRDNLAEKDVRVIDCRFELARPVAGRKQFEAGHIPGSVYFDLEKDMSAPVKQHGGRHPLPDLDVLKEKLEKAGIGNNTTVVAYDSGEGAFAGRLWWLISYMGHENVYILNGGMKAWLEQDYPITTERPAYEETSFNYKVNSAIAASYEEVEAIVQANNNGVVLIDSREYKRFTGEVEPIDKKSGHIPGAINKVWTNGLVNGRFKDAEEQKERFSELDPNKQYIVYCGSGVTATPNFLALKAAGFQNVKLYPGSFSDWISYDDNKVCTIKE</sequence>
<evidence type="ECO:0000313" key="5">
    <source>
        <dbReference type="Proteomes" id="UP000288024"/>
    </source>
</evidence>
<keyword evidence="1 4" id="KW-0808">Transferase</keyword>
<dbReference type="InterPro" id="IPR045078">
    <property type="entry name" value="TST/MPST-like"/>
</dbReference>
<dbReference type="CDD" id="cd01449">
    <property type="entry name" value="TST_Repeat_2"/>
    <property type="match status" value="1"/>
</dbReference>
<dbReference type="Proteomes" id="UP000288024">
    <property type="component" value="Unassembled WGS sequence"/>
</dbReference>
<accession>A0A437KE98</accession>
<gene>
    <name evidence="4" type="ORF">EM808_08070</name>
</gene>
<keyword evidence="5" id="KW-1185">Reference proteome</keyword>
<dbReference type="InterPro" id="IPR036873">
    <property type="entry name" value="Rhodanese-like_dom_sf"/>
</dbReference>
<evidence type="ECO:0000256" key="1">
    <source>
        <dbReference type="ARBA" id="ARBA00022679"/>
    </source>
</evidence>
<keyword evidence="2" id="KW-0677">Repeat</keyword>
<organism evidence="4 5">
    <name type="scientific">Niallia taxi</name>
    <dbReference type="NCBI Taxonomy" id="2499688"/>
    <lineage>
        <taxon>Bacteria</taxon>
        <taxon>Bacillati</taxon>
        <taxon>Bacillota</taxon>
        <taxon>Bacilli</taxon>
        <taxon>Bacillales</taxon>
        <taxon>Bacillaceae</taxon>
        <taxon>Niallia</taxon>
    </lineage>
</organism>
<evidence type="ECO:0000259" key="3">
    <source>
        <dbReference type="PROSITE" id="PS50206"/>
    </source>
</evidence>
<dbReference type="PANTHER" id="PTHR11364:SF27">
    <property type="entry name" value="SULFURTRANSFERASE"/>
    <property type="match status" value="1"/>
</dbReference>
<reference evidence="4 5" key="1">
    <citation type="submission" date="2019-01" db="EMBL/GenBank/DDBJ databases">
        <title>Bacillus sp. M5HDSG1-1, whole genome shotgun sequence.</title>
        <authorList>
            <person name="Tuo L."/>
        </authorList>
    </citation>
    <scope>NUCLEOTIDE SEQUENCE [LARGE SCALE GENOMIC DNA]</scope>
    <source>
        <strain evidence="4 5">M5HDSG1-1</strain>
    </source>
</reference>
<dbReference type="InterPro" id="IPR001763">
    <property type="entry name" value="Rhodanese-like_dom"/>
</dbReference>
<dbReference type="CDD" id="cd01448">
    <property type="entry name" value="TST_Repeat_1"/>
    <property type="match status" value="1"/>
</dbReference>
<dbReference type="GO" id="GO:0004792">
    <property type="term" value="F:thiosulfate-cyanide sulfurtransferase activity"/>
    <property type="evidence" value="ECO:0007669"/>
    <property type="project" value="TreeGrafter"/>
</dbReference>
<evidence type="ECO:0000256" key="2">
    <source>
        <dbReference type="ARBA" id="ARBA00022737"/>
    </source>
</evidence>
<evidence type="ECO:0000313" key="4">
    <source>
        <dbReference type="EMBL" id="RVT65444.1"/>
    </source>
</evidence>
<dbReference type="EMBL" id="RZTZ01000002">
    <property type="protein sequence ID" value="RVT65444.1"/>
    <property type="molecule type" value="Genomic_DNA"/>
</dbReference>
<dbReference type="RefSeq" id="WP_127737662.1">
    <property type="nucleotide sequence ID" value="NZ_RZTZ01000002.1"/>
</dbReference>
<feature type="domain" description="Rhodanese" evidence="3">
    <location>
        <begin position="166"/>
        <end position="268"/>
    </location>
</feature>
<dbReference type="Pfam" id="PF00581">
    <property type="entry name" value="Rhodanese"/>
    <property type="match status" value="2"/>
</dbReference>
<dbReference type="PROSITE" id="PS50206">
    <property type="entry name" value="RHODANESE_3"/>
    <property type="match status" value="2"/>
</dbReference>
<dbReference type="SUPFAM" id="SSF52821">
    <property type="entry name" value="Rhodanese/Cell cycle control phosphatase"/>
    <property type="match status" value="2"/>
</dbReference>
<proteinExistence type="predicted"/>
<dbReference type="FunFam" id="3.40.250.10:FF:000035">
    <property type="entry name" value="Thiosulfate sulfurtransferase"/>
    <property type="match status" value="1"/>
</dbReference>
<dbReference type="SMART" id="SM00450">
    <property type="entry name" value="RHOD"/>
    <property type="match status" value="2"/>
</dbReference>
<dbReference type="Gene3D" id="3.40.250.10">
    <property type="entry name" value="Rhodanese-like domain"/>
    <property type="match status" value="2"/>
</dbReference>
<comment type="caution">
    <text evidence="4">The sequence shown here is derived from an EMBL/GenBank/DDBJ whole genome shotgun (WGS) entry which is preliminary data.</text>
</comment>
<protein>
    <submittedName>
        <fullName evidence="4">Sulfurtransferase</fullName>
    </submittedName>
</protein>
<name>A0A437KE98_9BACI</name>
<feature type="domain" description="Rhodanese" evidence="3">
    <location>
        <begin position="15"/>
        <end position="134"/>
    </location>
</feature>